<evidence type="ECO:0000313" key="2">
    <source>
        <dbReference type="EMBL" id="TFK15128.1"/>
    </source>
</evidence>
<gene>
    <name evidence="2" type="ORF">DR999_PMT01420</name>
</gene>
<dbReference type="Proteomes" id="UP000297703">
    <property type="component" value="Unassembled WGS sequence"/>
</dbReference>
<keyword evidence="3" id="KW-1185">Reference proteome</keyword>
<accession>A0A4D9F6U6</accession>
<protein>
    <submittedName>
        <fullName evidence="2">LON peptidase N-terminal domain and RING finger protein 1</fullName>
    </submittedName>
</protein>
<reference evidence="2 3" key="2">
    <citation type="submission" date="2019-04" db="EMBL/GenBank/DDBJ databases">
        <title>The genome sequence of big-headed turtle.</title>
        <authorList>
            <person name="Gong S."/>
        </authorList>
    </citation>
    <scope>NUCLEOTIDE SEQUENCE [LARGE SCALE GENOMIC DNA]</scope>
    <source>
        <strain evidence="2">DO16091913</strain>
        <tissue evidence="2">Muscle</tissue>
    </source>
</reference>
<dbReference type="AlphaFoldDB" id="A0A4D9F6U6"/>
<feature type="region of interest" description="Disordered" evidence="1">
    <location>
        <begin position="67"/>
        <end position="100"/>
    </location>
</feature>
<comment type="caution">
    <text evidence="2">The sequence shown here is derived from an EMBL/GenBank/DDBJ whole genome shotgun (WGS) entry which is preliminary data.</text>
</comment>
<sequence>MSSHIVQLHNFRDQVLILDAAKKLKGIRMEDNQVSFFKDYSRDVHRKKAEVHSSSIGEKKSICPDILSNTKNTSGGSNPHFLHTRGSPKVPALSARTKTW</sequence>
<name>A0A4D9F6U6_9SAUR</name>
<evidence type="ECO:0000256" key="1">
    <source>
        <dbReference type="SAM" id="MobiDB-lite"/>
    </source>
</evidence>
<dbReference type="EMBL" id="QXTE01000006">
    <property type="protein sequence ID" value="TFK15128.1"/>
    <property type="molecule type" value="Genomic_DNA"/>
</dbReference>
<organism evidence="2 3">
    <name type="scientific">Platysternon megacephalum</name>
    <name type="common">big-headed turtle</name>
    <dbReference type="NCBI Taxonomy" id="55544"/>
    <lineage>
        <taxon>Eukaryota</taxon>
        <taxon>Metazoa</taxon>
        <taxon>Chordata</taxon>
        <taxon>Craniata</taxon>
        <taxon>Vertebrata</taxon>
        <taxon>Euteleostomi</taxon>
        <taxon>Archelosauria</taxon>
        <taxon>Testudinata</taxon>
        <taxon>Testudines</taxon>
        <taxon>Cryptodira</taxon>
        <taxon>Durocryptodira</taxon>
        <taxon>Testudinoidea</taxon>
        <taxon>Platysternidae</taxon>
        <taxon>Platysternon</taxon>
    </lineage>
</organism>
<evidence type="ECO:0000313" key="3">
    <source>
        <dbReference type="Proteomes" id="UP000297703"/>
    </source>
</evidence>
<proteinExistence type="predicted"/>
<feature type="compositionally biased region" description="Polar residues" evidence="1">
    <location>
        <begin position="67"/>
        <end position="77"/>
    </location>
</feature>
<reference evidence="2 3" key="1">
    <citation type="submission" date="2019-04" db="EMBL/GenBank/DDBJ databases">
        <title>Draft genome of the big-headed turtle Platysternon megacephalum.</title>
        <authorList>
            <person name="Gong S."/>
        </authorList>
    </citation>
    <scope>NUCLEOTIDE SEQUENCE [LARGE SCALE GENOMIC DNA]</scope>
    <source>
        <strain evidence="2">DO16091913</strain>
        <tissue evidence="2">Muscle</tissue>
    </source>
</reference>